<organism evidence="1 2">
    <name type="scientific">Araneus ventricosus</name>
    <name type="common">Orbweaver spider</name>
    <name type="synonym">Epeira ventricosa</name>
    <dbReference type="NCBI Taxonomy" id="182803"/>
    <lineage>
        <taxon>Eukaryota</taxon>
        <taxon>Metazoa</taxon>
        <taxon>Ecdysozoa</taxon>
        <taxon>Arthropoda</taxon>
        <taxon>Chelicerata</taxon>
        <taxon>Arachnida</taxon>
        <taxon>Araneae</taxon>
        <taxon>Araneomorphae</taxon>
        <taxon>Entelegynae</taxon>
        <taxon>Araneoidea</taxon>
        <taxon>Araneidae</taxon>
        <taxon>Araneus</taxon>
    </lineage>
</organism>
<sequence length="98" mass="11843">MWKRPYLSGLLYRGIEIFLKWAPFCRQRLMNLQNFLKKRSLFVPMDDWIDLRSSTTLGTAKLWVKPLVFVLPISIHWIENVWPDIIRNYDEKDIFNAD</sequence>
<comment type="caution">
    <text evidence="1">The sequence shown here is derived from an EMBL/GenBank/DDBJ whole genome shotgun (WGS) entry which is preliminary data.</text>
</comment>
<gene>
    <name evidence="1" type="ORF">AVEN_102769_1</name>
</gene>
<proteinExistence type="predicted"/>
<protein>
    <submittedName>
        <fullName evidence="1">Uncharacterized protein</fullName>
    </submittedName>
</protein>
<dbReference type="Proteomes" id="UP000499080">
    <property type="component" value="Unassembled WGS sequence"/>
</dbReference>
<evidence type="ECO:0000313" key="2">
    <source>
        <dbReference type="Proteomes" id="UP000499080"/>
    </source>
</evidence>
<dbReference type="EMBL" id="BGPR01046465">
    <property type="protein sequence ID" value="GBO23411.1"/>
    <property type="molecule type" value="Genomic_DNA"/>
</dbReference>
<keyword evidence="2" id="KW-1185">Reference proteome</keyword>
<accession>A0A4Y2VFP4</accession>
<evidence type="ECO:0000313" key="1">
    <source>
        <dbReference type="EMBL" id="GBO23411.1"/>
    </source>
</evidence>
<name>A0A4Y2VFP4_ARAVE</name>
<reference evidence="1 2" key="1">
    <citation type="journal article" date="2019" name="Sci. Rep.">
        <title>Orb-weaving spider Araneus ventricosus genome elucidates the spidroin gene catalogue.</title>
        <authorList>
            <person name="Kono N."/>
            <person name="Nakamura H."/>
            <person name="Ohtoshi R."/>
            <person name="Moran D.A.P."/>
            <person name="Shinohara A."/>
            <person name="Yoshida Y."/>
            <person name="Fujiwara M."/>
            <person name="Mori M."/>
            <person name="Tomita M."/>
            <person name="Arakawa K."/>
        </authorList>
    </citation>
    <scope>NUCLEOTIDE SEQUENCE [LARGE SCALE GENOMIC DNA]</scope>
</reference>
<dbReference type="AlphaFoldDB" id="A0A4Y2VFP4"/>